<evidence type="ECO:0000256" key="2">
    <source>
        <dbReference type="ARBA" id="ARBA00022679"/>
    </source>
</evidence>
<protein>
    <recommendedName>
        <fullName evidence="5">O-methyltransferase domain-containing protein</fullName>
    </recommendedName>
</protein>
<dbReference type="SUPFAM" id="SSF53335">
    <property type="entry name" value="S-adenosyl-L-methionine-dependent methyltransferases"/>
    <property type="match status" value="1"/>
</dbReference>
<dbReference type="Gene3D" id="3.40.50.150">
    <property type="entry name" value="Vaccinia Virus protein VP39"/>
    <property type="match status" value="1"/>
</dbReference>
<dbReference type="PANTHER" id="PTHR10509:SF14">
    <property type="entry name" value="CAFFEOYL-COA O-METHYLTRANSFERASE 3-RELATED"/>
    <property type="match status" value="1"/>
</dbReference>
<accession>A0A381TG42</accession>
<evidence type="ECO:0000313" key="4">
    <source>
        <dbReference type="EMBL" id="SVA14461.1"/>
    </source>
</evidence>
<reference evidence="4" key="1">
    <citation type="submission" date="2018-05" db="EMBL/GenBank/DDBJ databases">
        <authorList>
            <person name="Lanie J.A."/>
            <person name="Ng W.-L."/>
            <person name="Kazmierczak K.M."/>
            <person name="Andrzejewski T.M."/>
            <person name="Davidsen T.M."/>
            <person name="Wayne K.J."/>
            <person name="Tettelin H."/>
            <person name="Glass J.I."/>
            <person name="Rusch D."/>
            <person name="Podicherti R."/>
            <person name="Tsui H.-C.T."/>
            <person name="Winkler M.E."/>
        </authorList>
    </citation>
    <scope>NUCLEOTIDE SEQUENCE</scope>
</reference>
<keyword evidence="3" id="KW-0949">S-adenosyl-L-methionine</keyword>
<evidence type="ECO:0000256" key="3">
    <source>
        <dbReference type="ARBA" id="ARBA00022691"/>
    </source>
</evidence>
<dbReference type="GO" id="GO:0032259">
    <property type="term" value="P:methylation"/>
    <property type="evidence" value="ECO:0007669"/>
    <property type="project" value="UniProtKB-KW"/>
</dbReference>
<dbReference type="PROSITE" id="PS51682">
    <property type="entry name" value="SAM_OMT_I"/>
    <property type="match status" value="1"/>
</dbReference>
<keyword evidence="2" id="KW-0808">Transferase</keyword>
<dbReference type="Pfam" id="PF01596">
    <property type="entry name" value="Methyltransf_3"/>
    <property type="match status" value="1"/>
</dbReference>
<sequence length="220" mass="24763">MSIRNVYIDDNIYDYILNNSLRDLPILEKLREETRKMPEGRMQISSDQGQFMALLVRLMGAKKIVEVGTFTGYSTLVMALSLPENGQIVACDISEEYTKVARRFWQEAGISDKIKLRLGLAEETLADVLSNGGAGMFDMAFIDADKENYMVYYEKCLELLRPGGLILVDNVLWSGKPANPDEIDNDTVAIREFNIAIHKDERVDLSLLPVGDGLTLARKH</sequence>
<gene>
    <name evidence="4" type="ORF">METZ01_LOCUS67315</name>
</gene>
<dbReference type="InterPro" id="IPR029063">
    <property type="entry name" value="SAM-dependent_MTases_sf"/>
</dbReference>
<dbReference type="AlphaFoldDB" id="A0A381TG42"/>
<evidence type="ECO:0008006" key="5">
    <source>
        <dbReference type="Google" id="ProtNLM"/>
    </source>
</evidence>
<dbReference type="InterPro" id="IPR050362">
    <property type="entry name" value="Cation-dep_OMT"/>
</dbReference>
<evidence type="ECO:0000256" key="1">
    <source>
        <dbReference type="ARBA" id="ARBA00022603"/>
    </source>
</evidence>
<proteinExistence type="predicted"/>
<organism evidence="4">
    <name type="scientific">marine metagenome</name>
    <dbReference type="NCBI Taxonomy" id="408172"/>
    <lineage>
        <taxon>unclassified sequences</taxon>
        <taxon>metagenomes</taxon>
        <taxon>ecological metagenomes</taxon>
    </lineage>
</organism>
<keyword evidence="1" id="KW-0489">Methyltransferase</keyword>
<dbReference type="CDD" id="cd02440">
    <property type="entry name" value="AdoMet_MTases"/>
    <property type="match status" value="1"/>
</dbReference>
<dbReference type="GO" id="GO:0008171">
    <property type="term" value="F:O-methyltransferase activity"/>
    <property type="evidence" value="ECO:0007669"/>
    <property type="project" value="InterPro"/>
</dbReference>
<dbReference type="GO" id="GO:0008757">
    <property type="term" value="F:S-adenosylmethionine-dependent methyltransferase activity"/>
    <property type="evidence" value="ECO:0007669"/>
    <property type="project" value="TreeGrafter"/>
</dbReference>
<dbReference type="PANTHER" id="PTHR10509">
    <property type="entry name" value="O-METHYLTRANSFERASE-RELATED"/>
    <property type="match status" value="1"/>
</dbReference>
<dbReference type="EMBL" id="UINC01004456">
    <property type="protein sequence ID" value="SVA14461.1"/>
    <property type="molecule type" value="Genomic_DNA"/>
</dbReference>
<name>A0A381TG42_9ZZZZ</name>
<dbReference type="InterPro" id="IPR002935">
    <property type="entry name" value="SAM_O-MeTrfase"/>
</dbReference>